<dbReference type="SUPFAM" id="SSF54695">
    <property type="entry name" value="POZ domain"/>
    <property type="match status" value="1"/>
</dbReference>
<feature type="region of interest" description="Disordered" evidence="11">
    <location>
        <begin position="230"/>
        <end position="347"/>
    </location>
</feature>
<dbReference type="InParanoid" id="A0A3Q1KHK4"/>
<evidence type="ECO:0000259" key="12">
    <source>
        <dbReference type="PROSITE" id="PS50097"/>
    </source>
</evidence>
<dbReference type="GO" id="GO:0003677">
    <property type="term" value="F:DNA binding"/>
    <property type="evidence" value="ECO:0007669"/>
    <property type="project" value="UniProtKB-KW"/>
</dbReference>
<organism evidence="14 15">
    <name type="scientific">Anabas testudineus</name>
    <name type="common">Climbing perch</name>
    <name type="synonym">Anthias testudineus</name>
    <dbReference type="NCBI Taxonomy" id="64144"/>
    <lineage>
        <taxon>Eukaryota</taxon>
        <taxon>Metazoa</taxon>
        <taxon>Chordata</taxon>
        <taxon>Craniata</taxon>
        <taxon>Vertebrata</taxon>
        <taxon>Euteleostomi</taxon>
        <taxon>Actinopterygii</taxon>
        <taxon>Neopterygii</taxon>
        <taxon>Teleostei</taxon>
        <taxon>Neoteleostei</taxon>
        <taxon>Acanthomorphata</taxon>
        <taxon>Anabantaria</taxon>
        <taxon>Anabantiformes</taxon>
        <taxon>Anabantoidei</taxon>
        <taxon>Anabantidae</taxon>
        <taxon>Anabas</taxon>
    </lineage>
</organism>
<dbReference type="PROSITE" id="PS50157">
    <property type="entry name" value="ZINC_FINGER_C2H2_2"/>
    <property type="match status" value="5"/>
</dbReference>
<feature type="region of interest" description="Disordered" evidence="11">
    <location>
        <begin position="670"/>
        <end position="709"/>
    </location>
</feature>
<name>A0A3Q1KHK4_ANATE</name>
<evidence type="ECO:0000256" key="9">
    <source>
        <dbReference type="ARBA" id="ARBA00023242"/>
    </source>
</evidence>
<dbReference type="SMART" id="SM00225">
    <property type="entry name" value="BTB"/>
    <property type="match status" value="1"/>
</dbReference>
<keyword evidence="5" id="KW-0862">Zinc</keyword>
<keyword evidence="15" id="KW-1185">Reference proteome</keyword>
<dbReference type="FunCoup" id="A0A3Q1KHK4">
    <property type="interactions" value="866"/>
</dbReference>
<dbReference type="InterPro" id="IPR013087">
    <property type="entry name" value="Znf_C2H2_type"/>
</dbReference>
<evidence type="ECO:0000256" key="7">
    <source>
        <dbReference type="ARBA" id="ARBA00023125"/>
    </source>
</evidence>
<evidence type="ECO:0000256" key="8">
    <source>
        <dbReference type="ARBA" id="ARBA00023163"/>
    </source>
</evidence>
<feature type="compositionally biased region" description="Low complexity" evidence="11">
    <location>
        <begin position="287"/>
        <end position="299"/>
    </location>
</feature>
<dbReference type="Pfam" id="PF00651">
    <property type="entry name" value="BTB"/>
    <property type="match status" value="1"/>
</dbReference>
<dbReference type="InterPro" id="IPR011333">
    <property type="entry name" value="SKP1/BTB/POZ_sf"/>
</dbReference>
<feature type="compositionally biased region" description="Polar residues" evidence="11">
    <location>
        <begin position="306"/>
        <end position="316"/>
    </location>
</feature>
<feature type="domain" description="C2H2-type" evidence="13">
    <location>
        <begin position="823"/>
        <end position="850"/>
    </location>
</feature>
<evidence type="ECO:0000256" key="2">
    <source>
        <dbReference type="ARBA" id="ARBA00022723"/>
    </source>
</evidence>
<reference evidence="14" key="3">
    <citation type="submission" date="2025-09" db="UniProtKB">
        <authorList>
            <consortium name="Ensembl"/>
        </authorList>
    </citation>
    <scope>IDENTIFICATION</scope>
</reference>
<evidence type="ECO:0000256" key="6">
    <source>
        <dbReference type="ARBA" id="ARBA00023015"/>
    </source>
</evidence>
<keyword evidence="9" id="KW-0539">Nucleus</keyword>
<dbReference type="Proteomes" id="UP000265040">
    <property type="component" value="Chromosome 7"/>
</dbReference>
<evidence type="ECO:0008006" key="16">
    <source>
        <dbReference type="Google" id="ProtNLM"/>
    </source>
</evidence>
<dbReference type="Gene3D" id="3.30.710.10">
    <property type="entry name" value="Potassium Channel Kv1.1, Chain A"/>
    <property type="match status" value="1"/>
</dbReference>
<gene>
    <name evidence="14" type="primary">ZBTB39</name>
</gene>
<evidence type="ECO:0000256" key="10">
    <source>
        <dbReference type="PROSITE-ProRule" id="PRU00042"/>
    </source>
</evidence>
<comment type="subcellular location">
    <subcellularLocation>
        <location evidence="1">Nucleus</location>
    </subcellularLocation>
</comment>
<reference evidence="14" key="1">
    <citation type="submission" date="2021-04" db="EMBL/GenBank/DDBJ databases">
        <authorList>
            <consortium name="Wellcome Sanger Institute Data Sharing"/>
        </authorList>
    </citation>
    <scope>NUCLEOTIDE SEQUENCE [LARGE SCALE GENOMIC DNA]</scope>
</reference>
<dbReference type="GO" id="GO:0000981">
    <property type="term" value="F:DNA-binding transcription factor activity, RNA polymerase II-specific"/>
    <property type="evidence" value="ECO:0007669"/>
    <property type="project" value="TreeGrafter"/>
</dbReference>
<keyword evidence="6" id="KW-0805">Transcription regulation</keyword>
<feature type="compositionally biased region" description="Polar residues" evidence="11">
    <location>
        <begin position="324"/>
        <end position="342"/>
    </location>
</feature>
<reference evidence="14" key="2">
    <citation type="submission" date="2025-08" db="UniProtKB">
        <authorList>
            <consortium name="Ensembl"/>
        </authorList>
    </citation>
    <scope>IDENTIFICATION</scope>
</reference>
<evidence type="ECO:0000256" key="3">
    <source>
        <dbReference type="ARBA" id="ARBA00022737"/>
    </source>
</evidence>
<proteinExistence type="predicted"/>
<keyword evidence="8" id="KW-0804">Transcription</keyword>
<keyword evidence="4 10" id="KW-0863">Zinc-finger</keyword>
<feature type="compositionally biased region" description="Low complexity" evidence="11">
    <location>
        <begin position="697"/>
        <end position="707"/>
    </location>
</feature>
<evidence type="ECO:0000313" key="15">
    <source>
        <dbReference type="Proteomes" id="UP000265040"/>
    </source>
</evidence>
<accession>A0A3Q1KHK4</accession>
<dbReference type="FunFam" id="3.30.160.60:FF:000325">
    <property type="entry name" value="ZFP90 zinc finger protein"/>
    <property type="match status" value="1"/>
</dbReference>
<dbReference type="Pfam" id="PF00096">
    <property type="entry name" value="zf-C2H2"/>
    <property type="match status" value="1"/>
</dbReference>
<dbReference type="GO" id="GO:0008270">
    <property type="term" value="F:zinc ion binding"/>
    <property type="evidence" value="ECO:0007669"/>
    <property type="project" value="UniProtKB-KW"/>
</dbReference>
<dbReference type="SMART" id="SM00355">
    <property type="entry name" value="ZnF_C2H2"/>
    <property type="match status" value="9"/>
</dbReference>
<dbReference type="AlphaFoldDB" id="A0A3Q1KHK4"/>
<dbReference type="PANTHER" id="PTHR24394">
    <property type="entry name" value="ZINC FINGER PROTEIN"/>
    <property type="match status" value="1"/>
</dbReference>
<evidence type="ECO:0000259" key="13">
    <source>
        <dbReference type="PROSITE" id="PS50157"/>
    </source>
</evidence>
<evidence type="ECO:0000313" key="14">
    <source>
        <dbReference type="Ensembl" id="ENSATEP00000035866.1"/>
    </source>
</evidence>
<keyword evidence="3" id="KW-0677">Repeat</keyword>
<keyword evidence="7" id="KW-0238">DNA-binding</keyword>
<feature type="compositionally biased region" description="Low complexity" evidence="11">
    <location>
        <begin position="244"/>
        <end position="253"/>
    </location>
</feature>
<evidence type="ECO:0000256" key="11">
    <source>
        <dbReference type="SAM" id="MobiDB-lite"/>
    </source>
</evidence>
<evidence type="ECO:0000256" key="5">
    <source>
        <dbReference type="ARBA" id="ARBA00022833"/>
    </source>
</evidence>
<feature type="domain" description="C2H2-type" evidence="13">
    <location>
        <begin position="647"/>
        <end position="674"/>
    </location>
</feature>
<dbReference type="PROSITE" id="PS00028">
    <property type="entry name" value="ZINC_FINGER_C2H2_1"/>
    <property type="match status" value="6"/>
</dbReference>
<protein>
    <recommendedName>
        <fullName evidence="16">Zinc finger and BTB domain containing 39</fullName>
    </recommendedName>
</protein>
<evidence type="ECO:0000256" key="1">
    <source>
        <dbReference type="ARBA" id="ARBA00004123"/>
    </source>
</evidence>
<feature type="domain" description="C2H2-type" evidence="13">
    <location>
        <begin position="590"/>
        <end position="617"/>
    </location>
</feature>
<feature type="compositionally biased region" description="Low complexity" evidence="11">
    <location>
        <begin position="672"/>
        <end position="682"/>
    </location>
</feature>
<dbReference type="Gene3D" id="3.30.160.60">
    <property type="entry name" value="Classic Zinc Finger"/>
    <property type="match status" value="4"/>
</dbReference>
<dbReference type="InterPro" id="IPR000210">
    <property type="entry name" value="BTB/POZ_dom"/>
</dbReference>
<feature type="domain" description="C2H2-type" evidence="13">
    <location>
        <begin position="795"/>
        <end position="822"/>
    </location>
</feature>
<dbReference type="PROSITE" id="PS50097">
    <property type="entry name" value="BTB"/>
    <property type="match status" value="1"/>
</dbReference>
<dbReference type="OrthoDB" id="8908278at2759"/>
<dbReference type="OMA" id="SSFVDWH"/>
<keyword evidence="2" id="KW-0479">Metal-binding</keyword>
<feature type="domain" description="BTB" evidence="12">
    <location>
        <begin position="28"/>
        <end position="94"/>
    </location>
</feature>
<dbReference type="Ensembl" id="ENSATET00000036380.3">
    <property type="protein sequence ID" value="ENSATEP00000035866.1"/>
    <property type="gene ID" value="ENSATEG00000024653.3"/>
</dbReference>
<dbReference type="GeneTree" id="ENSGT00940000160722"/>
<dbReference type="GO" id="GO:0005634">
    <property type="term" value="C:nucleus"/>
    <property type="evidence" value="ECO:0007669"/>
    <property type="project" value="UniProtKB-SubCell"/>
</dbReference>
<evidence type="ECO:0000256" key="4">
    <source>
        <dbReference type="ARBA" id="ARBA00022771"/>
    </source>
</evidence>
<dbReference type="SUPFAM" id="SSF57667">
    <property type="entry name" value="beta-beta-alpha zinc fingers"/>
    <property type="match status" value="4"/>
</dbReference>
<dbReference type="STRING" id="64144.ENSATEP00000035866"/>
<feature type="domain" description="C2H2-type" evidence="13">
    <location>
        <begin position="767"/>
        <end position="794"/>
    </location>
</feature>
<sequence length="874" mass="93578">MRIRLQGPGHAASLLAELNSCRQSRRYCDILLQVGNRTFAAHRAVLACAGAYFRSLFARAPASSTTALSLEFISPANFEKVLTFVYTGEIYTDLIDVGVLYELAERLGVSELVRACHATFPDLQASVSASCKANSPGDVALDSSMVAADVSSVAAVGAASVSASSVCSSAASCSSLSSSAGLSAAPTPAAAPSPLFQVRAARTSREAHTEVLSLDLKAEDIQSHIGYGQMSADHQLPGGHHLTSRSQSSQSDSILPPGPVLQLKTEQGLEEEETGGSCQEGNRDRQMVSQSTISSLSQSCEPAPSDSCSFPDSSAQLGAEMCAPTSSSGETLGIQQVGSGESSVADVQRDGRLMFGEEEEVENEAEREALQGNGAIEGSEDEQWRQLAGEIIELSDDENFMEEGDEEDDEDDLVCVENGEGGNLSSPVMGNMVSCKACAVPLPADPAAIRRHAETHLTELGLCKVCRASFSDHAAGVTHCLSHTGVQLFTCEMCHLHFCSQNKLLRHHRQTSSSYTIPQRALSSSSQGLSSELQCAVCTKALSKDFQMVRDHLLSHVCSQSLSCGVCHLPQLSLCSLLWHALAHLSMPVFACPHCARCFVERPLLDRHMTAHAEEAAAKERERSALRAYRVGADGVGGGGMAGVEELHCFLCPQTFSSSSAFQYHLSLHTNESPGSEGGPESQGWLGKRKADQSLECPPSSCSSTSPRDAGGLVKMSNMGLTLGVGFNIPDKFFQGPVHSLSSGGLTNGSSGHDGGVGAAGVRGKWYRCRYCGKRFAHSGEFTYHLRIHTGEKPYQCKVCLRFFRGRSTMICHLKTHAGALMYRCTVCGLYFSTLKLVSSHMELHKDHLPPDFNIEQTFMYNDHSKEPLPTVDT</sequence>
<dbReference type="InterPro" id="IPR036236">
    <property type="entry name" value="Znf_C2H2_sf"/>
</dbReference>
<dbReference type="PANTHER" id="PTHR24394:SF43">
    <property type="entry name" value="ZINC FINGER AND BTB DOMAIN CONTAINING 39"/>
    <property type="match status" value="1"/>
</dbReference>